<feature type="region of interest" description="Disordered" evidence="16">
    <location>
        <begin position="674"/>
        <end position="849"/>
    </location>
</feature>
<comment type="similarity">
    <text evidence="13">Belongs to the splicing factor SR family. RS2Z subfamily.</text>
</comment>
<feature type="compositionally biased region" description="Basic residues" evidence="16">
    <location>
        <begin position="839"/>
        <end position="849"/>
    </location>
</feature>
<evidence type="ECO:0000256" key="15">
    <source>
        <dbReference type="PROSITE-ProRule" id="PRU00176"/>
    </source>
</evidence>
<evidence type="ECO:0000256" key="6">
    <source>
        <dbReference type="ARBA" id="ARBA00022691"/>
    </source>
</evidence>
<keyword evidence="11" id="KW-0862">Zinc</keyword>
<keyword evidence="9" id="KW-0677">Repeat</keyword>
<dbReference type="FunFam" id="3.30.70.330:FF:000272">
    <property type="entry name" value="Serine/arginine-rich splicing factor RS2Z32"/>
    <property type="match status" value="1"/>
</dbReference>
<protein>
    <submittedName>
        <fullName evidence="20">Uncharacterized protein</fullName>
    </submittedName>
</protein>
<dbReference type="PROSITE" id="PS50158">
    <property type="entry name" value="ZF_CCHC"/>
    <property type="match status" value="2"/>
</dbReference>
<dbReference type="FunFam" id="4.10.60.10:FF:000022">
    <property type="entry name" value="Serine/arginine-rich splicing factor RS2Z32"/>
    <property type="match status" value="1"/>
</dbReference>
<organism evidence="20 21">
    <name type="scientific">Castanea mollissima</name>
    <name type="common">Chinese chestnut</name>
    <dbReference type="NCBI Taxonomy" id="60419"/>
    <lineage>
        <taxon>Eukaryota</taxon>
        <taxon>Viridiplantae</taxon>
        <taxon>Streptophyta</taxon>
        <taxon>Embryophyta</taxon>
        <taxon>Tracheophyta</taxon>
        <taxon>Spermatophyta</taxon>
        <taxon>Magnoliopsida</taxon>
        <taxon>eudicotyledons</taxon>
        <taxon>Gunneridae</taxon>
        <taxon>Pentapetalae</taxon>
        <taxon>rosids</taxon>
        <taxon>fabids</taxon>
        <taxon>Fagales</taxon>
        <taxon>Fagaceae</taxon>
        <taxon>Castanea</taxon>
    </lineage>
</organism>
<dbReference type="InterPro" id="IPR036875">
    <property type="entry name" value="Znf_CCHC_sf"/>
</dbReference>
<sequence>MLWATRISNIRLYQYHRPLLFTAPHNFRTKLNLSSLSQPQRYCYLDEDCDDFLPWLEQKAGAKISSVLSIGKSAFGRSLFASKSIQSGDCILKVPYSVQITPDNLLPEIKSLLGDEVGNIAKLAIVILCEQKIGRKSEWAPYISRLPQPGEMHNMIFWSQDELEMIRQSSVYHETINQKSQTENDFLAIKHALRHDPEILGDITYEGFMHACSLVGSRAWGSTKGLSLIPFADFLNHDGVTEAIVLSDEDKQDSEVIADRDYGPGEQVLIRYGKFPNATLMLDFGFSLPYNIHDQVQVHFNLPHHDLLREMKIDLLQRHCTPPIKDVNGFKSSLESFTIKEVASAKGRGLPQSLRAFARVLSCTTPEELSDLAKEAAQNDGRLARRPLSNRNKEIRAHEKLLLLITQLIEEYNATIKSLVPVNSTPMCERLAVRRQMARDLLSGELRILKSASMWLKSYCTTLTTTAYHCEDIDKPTVHSDLSTDTTQVQRSFPSINTRRENLGLPLSFSLSVRNKSRVLSLRFLQVKMPRYDDRYGGSRLYVGRLSSRTRSRDLDDIFSRYGRFLGFCLTWRVRDVDMKRDFAFVEFSDPRDAEDAIYNLNNRDVDGSRIIVEFAKGGPRGPGGSREYLGRGPPPGSGRCFNCGIDGHWARDCKAGDWKNKCYRCGERGHIERNCKNSPKKLRRGRSYSRSPSPRRGRSRSRSYSRDRSYSRSPLKRERSLEQVERRSRSPHDSRSPKRHRGSPPPSKGRKRSPTPDERSPRKRGSPSPRDGRQANGSDYSGSPRGKSKSPIDDADGESPRGRSYRSPAEENGRSRSPSPIHRDNRSPIDDDDNHGSPRGRRSPIYRR</sequence>
<dbReference type="AlphaFoldDB" id="A0A8J4RTS3"/>
<keyword evidence="6" id="KW-0949">S-adenosyl-L-methionine</keyword>
<name>A0A8J4RTS3_9ROSI</name>
<dbReference type="SUPFAM" id="SSF54928">
    <property type="entry name" value="RNA-binding domain, RBD"/>
    <property type="match status" value="1"/>
</dbReference>
<dbReference type="Gene3D" id="3.30.70.330">
    <property type="match status" value="1"/>
</dbReference>
<evidence type="ECO:0000256" key="1">
    <source>
        <dbReference type="ARBA" id="ARBA00004123"/>
    </source>
</evidence>
<keyword evidence="12" id="KW-0539">Nucleus</keyword>
<dbReference type="Pfam" id="PF09273">
    <property type="entry name" value="Rubis-subs-bind"/>
    <property type="match status" value="1"/>
</dbReference>
<dbReference type="Gene3D" id="4.10.60.10">
    <property type="entry name" value="Zinc finger, CCHC-type"/>
    <property type="match status" value="2"/>
</dbReference>
<keyword evidence="8" id="KW-0508">mRNA splicing</keyword>
<keyword evidence="8" id="KW-0747">Spliceosome</keyword>
<feature type="domain" description="CCHC-type" evidence="18">
    <location>
        <begin position="662"/>
        <end position="678"/>
    </location>
</feature>
<dbReference type="PANTHER" id="PTHR13271:SF134">
    <property type="entry name" value="OS01G0976450 PROTEIN"/>
    <property type="match status" value="1"/>
</dbReference>
<keyword evidence="15" id="KW-0694">RNA-binding</keyword>
<feature type="domain" description="RRM" evidence="17">
    <location>
        <begin position="539"/>
        <end position="618"/>
    </location>
</feature>
<evidence type="ECO:0000259" key="19">
    <source>
        <dbReference type="PROSITE" id="PS50280"/>
    </source>
</evidence>
<dbReference type="Proteomes" id="UP000737018">
    <property type="component" value="Unassembled WGS sequence"/>
</dbReference>
<dbReference type="PANTHER" id="PTHR13271">
    <property type="entry name" value="UNCHARACTERIZED PUTATIVE METHYLTRANSFERASE"/>
    <property type="match status" value="1"/>
</dbReference>
<dbReference type="InterPro" id="IPR015353">
    <property type="entry name" value="Rubisco_LSMT_subst-bd"/>
</dbReference>
<dbReference type="SMART" id="SM00343">
    <property type="entry name" value="ZnF_C2HC"/>
    <property type="match status" value="2"/>
</dbReference>
<dbReference type="SUPFAM" id="SSF57756">
    <property type="entry name" value="Retrovirus zinc finger-like domains"/>
    <property type="match status" value="1"/>
</dbReference>
<feature type="compositionally biased region" description="Basic residues" evidence="16">
    <location>
        <begin position="679"/>
        <end position="704"/>
    </location>
</feature>
<evidence type="ECO:0000256" key="13">
    <source>
        <dbReference type="ARBA" id="ARBA00061281"/>
    </source>
</evidence>
<dbReference type="GO" id="GO:0003729">
    <property type="term" value="F:mRNA binding"/>
    <property type="evidence" value="ECO:0007669"/>
    <property type="project" value="UniProtKB-ARBA"/>
</dbReference>
<evidence type="ECO:0000256" key="7">
    <source>
        <dbReference type="ARBA" id="ARBA00022723"/>
    </source>
</evidence>
<reference evidence="20" key="1">
    <citation type="submission" date="2020-03" db="EMBL/GenBank/DDBJ databases">
        <title>Castanea mollissima Vanexum genome sequencing.</title>
        <authorList>
            <person name="Staton M."/>
        </authorList>
    </citation>
    <scope>NUCLEOTIDE SEQUENCE</scope>
    <source>
        <tissue evidence="20">Leaf</tissue>
    </source>
</reference>
<dbReference type="Pfam" id="PF00098">
    <property type="entry name" value="zf-CCHC"/>
    <property type="match status" value="2"/>
</dbReference>
<dbReference type="PROSITE" id="PS50102">
    <property type="entry name" value="RRM"/>
    <property type="match status" value="1"/>
</dbReference>
<dbReference type="FunFam" id="4.10.60.10:FF:000003">
    <property type="entry name" value="serine/arginine-rich splicing factor RS2Z32-like isoform X1"/>
    <property type="match status" value="1"/>
</dbReference>
<dbReference type="GO" id="GO:0016279">
    <property type="term" value="F:protein-lysine N-methyltransferase activity"/>
    <property type="evidence" value="ECO:0007669"/>
    <property type="project" value="TreeGrafter"/>
</dbReference>
<dbReference type="GO" id="GO:0032259">
    <property type="term" value="P:methylation"/>
    <property type="evidence" value="ECO:0007669"/>
    <property type="project" value="UniProtKB-KW"/>
</dbReference>
<evidence type="ECO:0000313" key="20">
    <source>
        <dbReference type="EMBL" id="KAF3972588.1"/>
    </source>
</evidence>
<dbReference type="FunFam" id="3.90.1410.10:FF:000005">
    <property type="entry name" value="Ribulose-1,5 bisphosphate carboxylase/oxygenase large subunit N-methyltransferase, chloroplastic"/>
    <property type="match status" value="1"/>
</dbReference>
<keyword evidence="21" id="KW-1185">Reference proteome</keyword>
<evidence type="ECO:0000256" key="2">
    <source>
        <dbReference type="ARBA" id="ARBA00022553"/>
    </source>
</evidence>
<evidence type="ECO:0000256" key="9">
    <source>
        <dbReference type="ARBA" id="ARBA00022737"/>
    </source>
</evidence>
<dbReference type="InterPro" id="IPR036464">
    <property type="entry name" value="Rubisco_LSMT_subst-bd_sf"/>
</dbReference>
<keyword evidence="7" id="KW-0479">Metal-binding</keyword>
<evidence type="ECO:0000259" key="17">
    <source>
        <dbReference type="PROSITE" id="PS50102"/>
    </source>
</evidence>
<dbReference type="InterPro" id="IPR001878">
    <property type="entry name" value="Znf_CCHC"/>
</dbReference>
<dbReference type="InterPro" id="IPR035979">
    <property type="entry name" value="RBD_domain_sf"/>
</dbReference>
<evidence type="ECO:0000256" key="8">
    <source>
        <dbReference type="ARBA" id="ARBA00022728"/>
    </source>
</evidence>
<dbReference type="Pfam" id="PF00856">
    <property type="entry name" value="SET"/>
    <property type="match status" value="1"/>
</dbReference>
<dbReference type="InterPro" id="IPR046341">
    <property type="entry name" value="SET_dom_sf"/>
</dbReference>
<dbReference type="Pfam" id="PF00076">
    <property type="entry name" value="RRM_1"/>
    <property type="match status" value="1"/>
</dbReference>
<dbReference type="PROSITE" id="PS50280">
    <property type="entry name" value="SET"/>
    <property type="match status" value="1"/>
</dbReference>
<dbReference type="InterPro" id="IPR050600">
    <property type="entry name" value="SETD3_SETD6_MTase"/>
</dbReference>
<dbReference type="GO" id="GO:0008270">
    <property type="term" value="F:zinc ion binding"/>
    <property type="evidence" value="ECO:0007669"/>
    <property type="project" value="UniProtKB-KW"/>
</dbReference>
<feature type="compositionally biased region" description="Basic residues" evidence="16">
    <location>
        <begin position="738"/>
        <end position="754"/>
    </location>
</feature>
<evidence type="ECO:0000256" key="4">
    <source>
        <dbReference type="ARBA" id="ARBA00022664"/>
    </source>
</evidence>
<evidence type="ECO:0000256" key="10">
    <source>
        <dbReference type="ARBA" id="ARBA00022771"/>
    </source>
</evidence>
<comment type="subcellular location">
    <subcellularLocation>
        <location evidence="1">Nucleus</location>
    </subcellularLocation>
</comment>
<proteinExistence type="inferred from homology"/>
<dbReference type="EMBL" id="JRKL02000317">
    <property type="protein sequence ID" value="KAF3972588.1"/>
    <property type="molecule type" value="Genomic_DNA"/>
</dbReference>
<evidence type="ECO:0000256" key="12">
    <source>
        <dbReference type="ARBA" id="ARBA00023242"/>
    </source>
</evidence>
<keyword evidence="2" id="KW-0597">Phosphoprotein</keyword>
<keyword evidence="5" id="KW-0808">Transferase</keyword>
<dbReference type="SMART" id="SM00360">
    <property type="entry name" value="RRM"/>
    <property type="match status" value="1"/>
</dbReference>
<feature type="compositionally biased region" description="Basic and acidic residues" evidence="16">
    <location>
        <begin position="705"/>
        <end position="737"/>
    </location>
</feature>
<evidence type="ECO:0000256" key="16">
    <source>
        <dbReference type="SAM" id="MobiDB-lite"/>
    </source>
</evidence>
<keyword evidence="4" id="KW-0507">mRNA processing</keyword>
<dbReference type="Gene3D" id="3.90.1410.10">
    <property type="entry name" value="set domain protein methyltransferase, domain 1"/>
    <property type="match status" value="1"/>
</dbReference>
<feature type="domain" description="CCHC-type" evidence="18">
    <location>
        <begin position="640"/>
        <end position="655"/>
    </location>
</feature>
<accession>A0A8J4RTS3</accession>
<gene>
    <name evidence="20" type="ORF">CMV_003911</name>
</gene>
<dbReference type="InterPro" id="IPR000504">
    <property type="entry name" value="RRM_dom"/>
</dbReference>
<comment type="caution">
    <text evidence="20">The sequence shown here is derived from an EMBL/GenBank/DDBJ whole genome shotgun (WGS) entry which is preliminary data.</text>
</comment>
<keyword evidence="10 14" id="KW-0863">Zinc-finger</keyword>
<keyword evidence="3" id="KW-0489">Methyltransferase</keyword>
<evidence type="ECO:0000256" key="3">
    <source>
        <dbReference type="ARBA" id="ARBA00022603"/>
    </source>
</evidence>
<dbReference type="Gene3D" id="3.90.1420.10">
    <property type="entry name" value="Rubisco LSMT, substrate-binding domain"/>
    <property type="match status" value="1"/>
</dbReference>
<dbReference type="OrthoDB" id="441812at2759"/>
<dbReference type="InterPro" id="IPR012677">
    <property type="entry name" value="Nucleotide-bd_a/b_plait_sf"/>
</dbReference>
<evidence type="ECO:0000256" key="5">
    <source>
        <dbReference type="ARBA" id="ARBA00022679"/>
    </source>
</evidence>
<dbReference type="GO" id="GO:0000398">
    <property type="term" value="P:mRNA splicing, via spliceosome"/>
    <property type="evidence" value="ECO:0007669"/>
    <property type="project" value="UniProtKB-ARBA"/>
</dbReference>
<evidence type="ECO:0000259" key="18">
    <source>
        <dbReference type="PROSITE" id="PS50158"/>
    </source>
</evidence>
<dbReference type="SUPFAM" id="SSF81822">
    <property type="entry name" value="RuBisCo LSMT C-terminal, substrate-binding domain"/>
    <property type="match status" value="1"/>
</dbReference>
<dbReference type="InterPro" id="IPR001214">
    <property type="entry name" value="SET_dom"/>
</dbReference>
<feature type="domain" description="SET" evidence="19">
    <location>
        <begin position="62"/>
        <end position="273"/>
    </location>
</feature>
<evidence type="ECO:0000313" key="21">
    <source>
        <dbReference type="Proteomes" id="UP000737018"/>
    </source>
</evidence>
<evidence type="ECO:0000256" key="11">
    <source>
        <dbReference type="ARBA" id="ARBA00022833"/>
    </source>
</evidence>
<dbReference type="SUPFAM" id="SSF82199">
    <property type="entry name" value="SET domain"/>
    <property type="match status" value="1"/>
</dbReference>
<evidence type="ECO:0000256" key="14">
    <source>
        <dbReference type="PROSITE-ProRule" id="PRU00047"/>
    </source>
</evidence>
<dbReference type="GO" id="GO:0005681">
    <property type="term" value="C:spliceosomal complex"/>
    <property type="evidence" value="ECO:0007669"/>
    <property type="project" value="UniProtKB-KW"/>
</dbReference>